<protein>
    <submittedName>
        <fullName evidence="1">Uncharacterized protein</fullName>
    </submittedName>
</protein>
<name>A0A4P9YBH8_ROZAC</name>
<sequence length="146" mass="17213">MLVPGNFYVFAPLYDDEVNEEFYDVISRQNLGDDLDPRSGLCVVKGYDQLTNLAEVFVSHFADNVIQPNRFVPYGRSARLEGQPLPLEVRPINYFNEFSEYINFTNPQRFHVWMYRMELKPERLRNLITCGVLLAFETFHFFSDKQ</sequence>
<proteinExistence type="predicted"/>
<evidence type="ECO:0000313" key="2">
    <source>
        <dbReference type="Proteomes" id="UP000281549"/>
    </source>
</evidence>
<gene>
    <name evidence="1" type="ORF">ROZALSC1DRAFT_25024</name>
</gene>
<evidence type="ECO:0000313" key="1">
    <source>
        <dbReference type="EMBL" id="RKP16653.1"/>
    </source>
</evidence>
<dbReference type="AlphaFoldDB" id="A0A4P9YBH8"/>
<dbReference type="Proteomes" id="UP000281549">
    <property type="component" value="Unassembled WGS sequence"/>
</dbReference>
<reference evidence="2" key="1">
    <citation type="journal article" date="2018" name="Nat. Microbiol.">
        <title>Leveraging single-cell genomics to expand the fungal tree of life.</title>
        <authorList>
            <person name="Ahrendt S.R."/>
            <person name="Quandt C.A."/>
            <person name="Ciobanu D."/>
            <person name="Clum A."/>
            <person name="Salamov A."/>
            <person name="Andreopoulos B."/>
            <person name="Cheng J.F."/>
            <person name="Woyke T."/>
            <person name="Pelin A."/>
            <person name="Henrissat B."/>
            <person name="Reynolds N.K."/>
            <person name="Benny G.L."/>
            <person name="Smith M.E."/>
            <person name="James T.Y."/>
            <person name="Grigoriev I.V."/>
        </authorList>
    </citation>
    <scope>NUCLEOTIDE SEQUENCE [LARGE SCALE GENOMIC DNA]</scope>
    <source>
        <strain evidence="2">CSF55</strain>
    </source>
</reference>
<accession>A0A4P9YBH8</accession>
<dbReference type="EMBL" id="ML006341">
    <property type="protein sequence ID" value="RKP16653.1"/>
    <property type="molecule type" value="Genomic_DNA"/>
</dbReference>
<organism evidence="1 2">
    <name type="scientific">Rozella allomycis (strain CSF55)</name>
    <dbReference type="NCBI Taxonomy" id="988480"/>
    <lineage>
        <taxon>Eukaryota</taxon>
        <taxon>Fungi</taxon>
        <taxon>Fungi incertae sedis</taxon>
        <taxon>Cryptomycota</taxon>
        <taxon>Cryptomycota incertae sedis</taxon>
        <taxon>Rozella</taxon>
    </lineage>
</organism>